<protein>
    <recommendedName>
        <fullName evidence="5">DUF1275 domain protein</fullName>
    </recommendedName>
</protein>
<dbReference type="Pfam" id="PF06912">
    <property type="entry name" value="DUF1275"/>
    <property type="match status" value="1"/>
</dbReference>
<feature type="transmembrane region" description="Helical" evidence="2">
    <location>
        <begin position="255"/>
        <end position="272"/>
    </location>
</feature>
<proteinExistence type="predicted"/>
<feature type="transmembrane region" description="Helical" evidence="2">
    <location>
        <begin position="123"/>
        <end position="146"/>
    </location>
</feature>
<keyword evidence="2" id="KW-1133">Transmembrane helix</keyword>
<dbReference type="EMBL" id="MLKD01000006">
    <property type="protein sequence ID" value="OQE25332.1"/>
    <property type="molecule type" value="Genomic_DNA"/>
</dbReference>
<feature type="region of interest" description="Disordered" evidence="1">
    <location>
        <begin position="1"/>
        <end position="56"/>
    </location>
</feature>
<feature type="compositionally biased region" description="Polar residues" evidence="1">
    <location>
        <begin position="41"/>
        <end position="55"/>
    </location>
</feature>
<feature type="transmembrane region" description="Helical" evidence="2">
    <location>
        <begin position="278"/>
        <end position="298"/>
    </location>
</feature>
<accession>A0A1V6TG37</accession>
<comment type="caution">
    <text evidence="3">The sequence shown here is derived from an EMBL/GenBank/DDBJ whole genome shotgun (WGS) entry which is preliminary data.</text>
</comment>
<keyword evidence="2" id="KW-0812">Transmembrane</keyword>
<dbReference type="PANTHER" id="PTHR37488">
    <property type="entry name" value="DUF1275 DOMAIN-CONTAINING PROTEIN"/>
    <property type="match status" value="1"/>
</dbReference>
<dbReference type="AlphaFoldDB" id="A0A1V6TG37"/>
<feature type="transmembrane region" description="Helical" evidence="2">
    <location>
        <begin position="77"/>
        <end position="97"/>
    </location>
</feature>
<keyword evidence="2" id="KW-0472">Membrane</keyword>
<dbReference type="PANTHER" id="PTHR37488:SF6">
    <property type="entry name" value="DUF1275 DOMAIN PROTEIN (AFU_ORTHOLOGUE AFUA_3G07550)"/>
    <property type="match status" value="1"/>
</dbReference>
<reference evidence="4" key="1">
    <citation type="journal article" date="2017" name="Nat. Microbiol.">
        <title>Global analysis of biosynthetic gene clusters reveals vast potential of secondary metabolite production in Penicillium species.</title>
        <authorList>
            <person name="Nielsen J.C."/>
            <person name="Grijseels S."/>
            <person name="Prigent S."/>
            <person name="Ji B."/>
            <person name="Dainat J."/>
            <person name="Nielsen K.F."/>
            <person name="Frisvad J.C."/>
            <person name="Workman M."/>
            <person name="Nielsen J."/>
        </authorList>
    </citation>
    <scope>NUCLEOTIDE SEQUENCE [LARGE SCALE GENOMIC DNA]</scope>
    <source>
        <strain evidence="4">IBT 24891</strain>
    </source>
</reference>
<evidence type="ECO:0000313" key="4">
    <source>
        <dbReference type="Proteomes" id="UP000191285"/>
    </source>
</evidence>
<organism evidence="3 4">
    <name type="scientific">Penicillium steckii</name>
    <dbReference type="NCBI Taxonomy" id="303698"/>
    <lineage>
        <taxon>Eukaryota</taxon>
        <taxon>Fungi</taxon>
        <taxon>Dikarya</taxon>
        <taxon>Ascomycota</taxon>
        <taxon>Pezizomycotina</taxon>
        <taxon>Eurotiomycetes</taxon>
        <taxon>Eurotiomycetidae</taxon>
        <taxon>Eurotiales</taxon>
        <taxon>Aspergillaceae</taxon>
        <taxon>Penicillium</taxon>
    </lineage>
</organism>
<name>A0A1V6TG37_9EURO</name>
<dbReference type="Proteomes" id="UP000191285">
    <property type="component" value="Unassembled WGS sequence"/>
</dbReference>
<evidence type="ECO:0000256" key="2">
    <source>
        <dbReference type="SAM" id="Phobius"/>
    </source>
</evidence>
<dbReference type="OrthoDB" id="5223589at2759"/>
<keyword evidence="4" id="KW-1185">Reference proteome</keyword>
<feature type="transmembrane region" description="Helical" evidence="2">
    <location>
        <begin position="158"/>
        <end position="182"/>
    </location>
</feature>
<gene>
    <name evidence="3" type="ORF">PENSTE_c006G07641</name>
</gene>
<sequence>MNQSQRSLSSATTEEGNETKNVPGDGVQRSRTASVERGSNVLYSENAPSTTGSHYHSSRSKIADYFLVELNPRRADIILIVCGFVGGLVDGLSFNAWGSFSSMQTGNTVFIALGVSGQPEYPAYLWAKSLIALTVFLLSNVFFIHLSRALNPLRRSTLIISFGLQTAAIIVAASVVQAGIVSPKPEDPRAPIEWMQILPITLLAFQAAGQICASRLLAFDEIPTVVLTTLLCDLLVDTKLYTRPWSSNPKRNRRIAAFLALFTGAMTAGGLSKTTSMASSLWLAVALKGAITLSWFVWKDTSESGTPKQDSPV</sequence>
<evidence type="ECO:0000313" key="3">
    <source>
        <dbReference type="EMBL" id="OQE25332.1"/>
    </source>
</evidence>
<evidence type="ECO:0008006" key="5">
    <source>
        <dbReference type="Google" id="ProtNLM"/>
    </source>
</evidence>
<dbReference type="InterPro" id="IPR010699">
    <property type="entry name" value="DUF1275"/>
</dbReference>
<evidence type="ECO:0000256" key="1">
    <source>
        <dbReference type="SAM" id="MobiDB-lite"/>
    </source>
</evidence>
<feature type="compositionally biased region" description="Polar residues" evidence="1">
    <location>
        <begin position="1"/>
        <end position="14"/>
    </location>
</feature>